<dbReference type="InterPro" id="IPR018076">
    <property type="entry name" value="T2SS_GspF_dom"/>
</dbReference>
<keyword evidence="7 14" id="KW-0812">Transmembrane</keyword>
<keyword evidence="6" id="KW-0997">Cell inner membrane</keyword>
<evidence type="ECO:0000256" key="3">
    <source>
        <dbReference type="ARBA" id="ARBA00005745"/>
    </source>
</evidence>
<evidence type="ECO:0000256" key="9">
    <source>
        <dbReference type="ARBA" id="ARBA00022837"/>
    </source>
</evidence>
<dbReference type="GO" id="GO:0005886">
    <property type="term" value="C:plasma membrane"/>
    <property type="evidence" value="ECO:0007669"/>
    <property type="project" value="UniProtKB-SubCell"/>
</dbReference>
<dbReference type="InterPro" id="IPR003004">
    <property type="entry name" value="GspF/PilC"/>
</dbReference>
<evidence type="ECO:0000256" key="2">
    <source>
        <dbReference type="ARBA" id="ARBA00004429"/>
    </source>
</evidence>
<feature type="domain" description="Type II secretion system protein GspF" evidence="16">
    <location>
        <begin position="272"/>
        <end position="393"/>
    </location>
</feature>
<comment type="function">
    <text evidence="1">Component of the type II secretion system inner membrane complex required for the energy-dependent secretion of extracellular factors such as proteases and toxins from the periplasm.</text>
</comment>
<dbReference type="NCBIfam" id="TIGR02120">
    <property type="entry name" value="GspF"/>
    <property type="match status" value="1"/>
</dbReference>
<evidence type="ECO:0000256" key="12">
    <source>
        <dbReference type="ARBA" id="ARBA00023136"/>
    </source>
</evidence>
<dbReference type="Gene3D" id="1.20.81.30">
    <property type="entry name" value="Type II secretion system (T2SS), domain F"/>
    <property type="match status" value="2"/>
</dbReference>
<proteinExistence type="inferred from homology"/>
<dbReference type="GO" id="GO:0015627">
    <property type="term" value="C:type II protein secretion system complex"/>
    <property type="evidence" value="ECO:0007669"/>
    <property type="project" value="InterPro"/>
</dbReference>
<dbReference type="InterPro" id="IPR011850">
    <property type="entry name" value="T2SS_GspF"/>
</dbReference>
<feature type="domain" description="Type II secretion system protein GspF" evidence="16">
    <location>
        <begin position="68"/>
        <end position="191"/>
    </location>
</feature>
<dbReference type="FunFam" id="1.20.81.30:FF:000001">
    <property type="entry name" value="Type II secretion system protein F"/>
    <property type="match status" value="2"/>
</dbReference>
<name>A0A2Y9TXN3_9GAMM</name>
<evidence type="ECO:0000256" key="13">
    <source>
        <dbReference type="ARBA" id="ARBA00030750"/>
    </source>
</evidence>
<comment type="similarity">
    <text evidence="3 14">Belongs to the GSP F family.</text>
</comment>
<dbReference type="KEGG" id="lpv:HYN51_07290"/>
<accession>A0A2Y9TXN3</accession>
<dbReference type="GO" id="GO:0046872">
    <property type="term" value="F:metal ion binding"/>
    <property type="evidence" value="ECO:0007669"/>
    <property type="project" value="UniProtKB-KW"/>
</dbReference>
<evidence type="ECO:0000256" key="6">
    <source>
        <dbReference type="ARBA" id="ARBA00022519"/>
    </source>
</evidence>
<keyword evidence="10" id="KW-0653">Protein transport</keyword>
<evidence type="ECO:0000256" key="1">
    <source>
        <dbReference type="ARBA" id="ARBA00002684"/>
    </source>
</evidence>
<dbReference type="AlphaFoldDB" id="A0A2Y9TXN3"/>
<comment type="subcellular location">
    <subcellularLocation>
        <location evidence="2 14">Cell inner membrane</location>
        <topology evidence="2 14">Multi-pass membrane protein</topology>
    </subcellularLocation>
</comment>
<keyword evidence="5" id="KW-1003">Cell membrane</keyword>
<keyword evidence="8" id="KW-0479">Metal-binding</keyword>
<reference evidence="17 18" key="1">
    <citation type="journal article" date="2019" name="Int. J. Syst. Evol. Microbiol.">
        <title>Limnobaculum parvum gen. nov., sp. nov., isolated from a freshwater lake.</title>
        <authorList>
            <person name="Baek C."/>
            <person name="Shin S.K."/>
            <person name="Yi H."/>
        </authorList>
    </citation>
    <scope>NUCLEOTIDE SEQUENCE [LARGE SCALE GENOMIC DNA]</scope>
    <source>
        <strain evidence="17 18">HYN0051</strain>
    </source>
</reference>
<dbReference type="OrthoDB" id="9805682at2"/>
<evidence type="ECO:0000256" key="5">
    <source>
        <dbReference type="ARBA" id="ARBA00022475"/>
    </source>
</evidence>
<dbReference type="Proteomes" id="UP000244908">
    <property type="component" value="Chromosome"/>
</dbReference>
<dbReference type="PANTHER" id="PTHR30012:SF0">
    <property type="entry name" value="TYPE II SECRETION SYSTEM PROTEIN F-RELATED"/>
    <property type="match status" value="1"/>
</dbReference>
<dbReference type="PROSITE" id="PS00874">
    <property type="entry name" value="T2SP_F"/>
    <property type="match status" value="1"/>
</dbReference>
<evidence type="ECO:0000256" key="14">
    <source>
        <dbReference type="RuleBase" id="RU003923"/>
    </source>
</evidence>
<dbReference type="Pfam" id="PF00482">
    <property type="entry name" value="T2SSF"/>
    <property type="match status" value="2"/>
</dbReference>
<evidence type="ECO:0000313" key="18">
    <source>
        <dbReference type="Proteomes" id="UP000244908"/>
    </source>
</evidence>
<dbReference type="InterPro" id="IPR001992">
    <property type="entry name" value="T2SS_GspF/T4SS_PilC_CS"/>
</dbReference>
<evidence type="ECO:0000259" key="16">
    <source>
        <dbReference type="Pfam" id="PF00482"/>
    </source>
</evidence>
<feature type="transmembrane region" description="Helical" evidence="15">
    <location>
        <begin position="167"/>
        <end position="190"/>
    </location>
</feature>
<dbReference type="GO" id="GO:0015628">
    <property type="term" value="P:protein secretion by the type II secretion system"/>
    <property type="evidence" value="ECO:0007669"/>
    <property type="project" value="InterPro"/>
</dbReference>
<sequence length="402" mass="44573">MAHYAWRATLPNGKTQKGTLQAETPKQARQQLREQGMTPISIEETKAESGSKKSFFSRKISSNSLALFTRQLSTLTNAALPLESALKVIARQTEDEVMAKVIDDIHDKVVEGYSLSDALGNYPQAFDNLYRTLVTAGEKTGHLGEVLDKLADYNDQRQQMKSKLTQAMVYPITLTVVATTVICILLVAVVPQVIEQFTHMKQGLPVTTRTLIAVSDFLQDYGLYILIAIIGGVFGFRTWVSKGKNRLRYHKWLVRSAPISKLVRAINSARYIRTLSILQASSVPLLEAMNISVDGIENLYAREILTEAADKVRQGATLNSSLEQTQLFPPMMLYMVASGEQSGELGPLMERAADTQDKALQHRITLTLAVFEPALVITMATIVLFIVMSILQPILQLNNMVS</sequence>
<gene>
    <name evidence="17" type="primary">gspF</name>
    <name evidence="17" type="ORF">HYN51_07290</name>
</gene>
<evidence type="ECO:0000256" key="4">
    <source>
        <dbReference type="ARBA" id="ARBA00022448"/>
    </source>
</evidence>
<feature type="transmembrane region" description="Helical" evidence="15">
    <location>
        <begin position="366"/>
        <end position="391"/>
    </location>
</feature>
<evidence type="ECO:0000256" key="8">
    <source>
        <dbReference type="ARBA" id="ARBA00022723"/>
    </source>
</evidence>
<organism evidence="17 18">
    <name type="scientific">Limnobaculum parvum</name>
    <dbReference type="NCBI Taxonomy" id="2172103"/>
    <lineage>
        <taxon>Bacteria</taxon>
        <taxon>Pseudomonadati</taxon>
        <taxon>Pseudomonadota</taxon>
        <taxon>Gammaproteobacteria</taxon>
        <taxon>Enterobacterales</taxon>
        <taxon>Budviciaceae</taxon>
        <taxon>Limnobaculum</taxon>
    </lineage>
</organism>
<evidence type="ECO:0000256" key="15">
    <source>
        <dbReference type="SAM" id="Phobius"/>
    </source>
</evidence>
<dbReference type="RefSeq" id="WP_108900445.1">
    <property type="nucleotide sequence ID" value="NZ_CP029185.2"/>
</dbReference>
<dbReference type="InterPro" id="IPR042094">
    <property type="entry name" value="T2SS_GspF_sf"/>
</dbReference>
<keyword evidence="18" id="KW-1185">Reference proteome</keyword>
<dbReference type="EMBL" id="CP029185">
    <property type="protein sequence ID" value="AWH88372.1"/>
    <property type="molecule type" value="Genomic_DNA"/>
</dbReference>
<keyword evidence="12 15" id="KW-0472">Membrane</keyword>
<keyword evidence="9" id="KW-0106">Calcium</keyword>
<feature type="transmembrane region" description="Helical" evidence="15">
    <location>
        <begin position="221"/>
        <end position="240"/>
    </location>
</feature>
<evidence type="ECO:0000256" key="11">
    <source>
        <dbReference type="ARBA" id="ARBA00022989"/>
    </source>
</evidence>
<evidence type="ECO:0000256" key="7">
    <source>
        <dbReference type="ARBA" id="ARBA00022692"/>
    </source>
</evidence>
<dbReference type="PANTHER" id="PTHR30012">
    <property type="entry name" value="GENERAL SECRETION PATHWAY PROTEIN"/>
    <property type="match status" value="1"/>
</dbReference>
<evidence type="ECO:0000313" key="17">
    <source>
        <dbReference type="EMBL" id="AWH88372.1"/>
    </source>
</evidence>
<dbReference type="PRINTS" id="PR00812">
    <property type="entry name" value="BCTERIALGSPF"/>
</dbReference>
<evidence type="ECO:0000256" key="10">
    <source>
        <dbReference type="ARBA" id="ARBA00022927"/>
    </source>
</evidence>
<protein>
    <recommendedName>
        <fullName evidence="13">General secretion pathway protein F</fullName>
    </recommendedName>
</protein>
<keyword evidence="4 14" id="KW-0813">Transport</keyword>
<keyword evidence="11 15" id="KW-1133">Transmembrane helix</keyword>